<proteinExistence type="predicted"/>
<evidence type="ECO:0000259" key="1">
    <source>
        <dbReference type="Pfam" id="PF12937"/>
    </source>
</evidence>
<comment type="caution">
    <text evidence="2">The sequence shown here is derived from an EMBL/GenBank/DDBJ whole genome shotgun (WGS) entry which is preliminary data.</text>
</comment>
<keyword evidence="3" id="KW-1185">Reference proteome</keyword>
<dbReference type="InterPro" id="IPR032675">
    <property type="entry name" value="LRR_dom_sf"/>
</dbReference>
<evidence type="ECO:0000313" key="2">
    <source>
        <dbReference type="EMBL" id="KAF7312723.1"/>
    </source>
</evidence>
<organism evidence="2 3">
    <name type="scientific">Mycena indigotica</name>
    <dbReference type="NCBI Taxonomy" id="2126181"/>
    <lineage>
        <taxon>Eukaryota</taxon>
        <taxon>Fungi</taxon>
        <taxon>Dikarya</taxon>
        <taxon>Basidiomycota</taxon>
        <taxon>Agaricomycotina</taxon>
        <taxon>Agaricomycetes</taxon>
        <taxon>Agaricomycetidae</taxon>
        <taxon>Agaricales</taxon>
        <taxon>Marasmiineae</taxon>
        <taxon>Mycenaceae</taxon>
        <taxon>Mycena</taxon>
    </lineage>
</organism>
<gene>
    <name evidence="2" type="ORF">MIND_00287200</name>
</gene>
<dbReference type="Proteomes" id="UP000636479">
    <property type="component" value="Unassembled WGS sequence"/>
</dbReference>
<protein>
    <submittedName>
        <fullName evidence="2">F-box domain-containing protein</fullName>
    </submittedName>
</protein>
<feature type="domain" description="F-box" evidence="1">
    <location>
        <begin position="93"/>
        <end position="146"/>
    </location>
</feature>
<accession>A0A8H6WFB9</accession>
<reference evidence="2" key="1">
    <citation type="submission" date="2020-05" db="EMBL/GenBank/DDBJ databases">
        <title>Mycena genomes resolve the evolution of fungal bioluminescence.</title>
        <authorList>
            <person name="Tsai I.J."/>
        </authorList>
    </citation>
    <scope>NUCLEOTIDE SEQUENCE</scope>
    <source>
        <strain evidence="2">171206Taipei</strain>
    </source>
</reference>
<dbReference type="OrthoDB" id="3365698at2759"/>
<dbReference type="EMBL" id="JACAZF010000002">
    <property type="protein sequence ID" value="KAF7312723.1"/>
    <property type="molecule type" value="Genomic_DNA"/>
</dbReference>
<evidence type="ECO:0000313" key="3">
    <source>
        <dbReference type="Proteomes" id="UP000636479"/>
    </source>
</evidence>
<sequence length="551" mass="62009">MTTPPLPQPTFLTLYPLPTIPPTPCIEFLDNNVAPPERQFAAILTSIRSAEDSMHAIDAELTRLKVVVDQYKQRRQELEEFARVHGAVVSSFRRVPPDVLGEIFRHALPVDGHGEKDLAILGKIGAVCRQWRNVAVNTPLLWCRVNVSLLPGALGDLFIPKQFRRAALNIERSTTAPLKIHINASERPLDGVAMVHKLFDLLLLENASRWKEVDLKITPNHLGYIATRGMSFSSVTSLCLSVSGRQRITHKSARFFASLVSLTELELGFHSSLTVNRQMGIPWAQLRSCIFVNWPLKKLLSTDVLPMLAPFCRLTLRRCRNGDSPFTSLLLRVSSLYIVKCSPEVVRRLLQISAMPHLKKLVIRKPWARQWAIFTDDRPFCDHAEQITQFLERSEHELHLTHLGIAFTSASSLPAFERLLKMPAVSSVSNLELFLPDGRRPFPLAAHAPHVALAHVPIQVHSKILNRLADNPELLPELGLLRLLVHSPFDGNILLRLTQHRQRRLRQIIIENASAMASSKFLTDIVPPETVTVLRKRGVKIALSRSAWADV</sequence>
<name>A0A8H6WFB9_9AGAR</name>
<dbReference type="InterPro" id="IPR001810">
    <property type="entry name" value="F-box_dom"/>
</dbReference>
<dbReference type="Pfam" id="PF12937">
    <property type="entry name" value="F-box-like"/>
    <property type="match status" value="1"/>
</dbReference>
<dbReference type="RefSeq" id="XP_037224831.1">
    <property type="nucleotide sequence ID" value="XM_037359736.1"/>
</dbReference>
<dbReference type="Gene3D" id="3.80.10.10">
    <property type="entry name" value="Ribonuclease Inhibitor"/>
    <property type="match status" value="1"/>
</dbReference>
<dbReference type="GeneID" id="59342252"/>
<dbReference type="AlphaFoldDB" id="A0A8H6WFB9"/>